<accession>A0AAD5JGK6</accession>
<evidence type="ECO:0000256" key="1">
    <source>
        <dbReference type="SAM" id="MobiDB-lite"/>
    </source>
</evidence>
<dbReference type="AlphaFoldDB" id="A0AAD5JGK6"/>
<gene>
    <name evidence="2" type="ORF">LWI28_002413</name>
</gene>
<proteinExistence type="predicted"/>
<dbReference type="EMBL" id="JAJSOW010000001">
    <property type="protein sequence ID" value="KAI9200081.1"/>
    <property type="molecule type" value="Genomic_DNA"/>
</dbReference>
<dbReference type="Proteomes" id="UP001064489">
    <property type="component" value="Chromosome 9"/>
</dbReference>
<sequence length="344" mass="38257">MAPKVSKATKGRPMIKPQIPCVDTRVKWAHNSGKNDSSIVEADTPKVSKKRKRKTVAVGTGPRRGKGKAPRVLLDDSSPTREPKPPLVGKQTSRATRTEESSSKAFSENFPNTNDKIGNGMDHDPDPDLGEKSLVGPENFIEIFSIARGTTVDLSVGPIGLSQAQNPKPSKCMDIFSPTAMVSLFPNGHQTLSFPDCLQNFERLTLTEQARTSACLYVMRCTQLAHEKDDLADRVISLTTEKDYIASQRDKLQGELDQVKGELQVVSWDQDTAREESFVVHKRVLIMEEKLKEYTENLPHVRKEVETRAGDLFKQSPAFDAFTHANFMEGASGCRDLLKRQGYK</sequence>
<keyword evidence="3" id="KW-1185">Reference proteome</keyword>
<feature type="compositionally biased region" description="Polar residues" evidence="1">
    <location>
        <begin position="104"/>
        <end position="116"/>
    </location>
</feature>
<evidence type="ECO:0000313" key="2">
    <source>
        <dbReference type="EMBL" id="KAI9200081.1"/>
    </source>
</evidence>
<reference evidence="2" key="1">
    <citation type="journal article" date="2022" name="Plant J.">
        <title>Strategies of tolerance reflected in two North American maple genomes.</title>
        <authorList>
            <person name="McEvoy S.L."/>
            <person name="Sezen U.U."/>
            <person name="Trouern-Trend A."/>
            <person name="McMahon S.M."/>
            <person name="Schaberg P.G."/>
            <person name="Yang J."/>
            <person name="Wegrzyn J.L."/>
            <person name="Swenson N.G."/>
        </authorList>
    </citation>
    <scope>NUCLEOTIDE SEQUENCE</scope>
    <source>
        <strain evidence="2">91603</strain>
    </source>
</reference>
<organism evidence="2 3">
    <name type="scientific">Acer negundo</name>
    <name type="common">Box elder</name>
    <dbReference type="NCBI Taxonomy" id="4023"/>
    <lineage>
        <taxon>Eukaryota</taxon>
        <taxon>Viridiplantae</taxon>
        <taxon>Streptophyta</taxon>
        <taxon>Embryophyta</taxon>
        <taxon>Tracheophyta</taxon>
        <taxon>Spermatophyta</taxon>
        <taxon>Magnoliopsida</taxon>
        <taxon>eudicotyledons</taxon>
        <taxon>Gunneridae</taxon>
        <taxon>Pentapetalae</taxon>
        <taxon>rosids</taxon>
        <taxon>malvids</taxon>
        <taxon>Sapindales</taxon>
        <taxon>Sapindaceae</taxon>
        <taxon>Hippocastanoideae</taxon>
        <taxon>Acereae</taxon>
        <taxon>Acer</taxon>
    </lineage>
</organism>
<reference evidence="2" key="2">
    <citation type="submission" date="2023-02" db="EMBL/GenBank/DDBJ databases">
        <authorList>
            <person name="Swenson N.G."/>
            <person name="Wegrzyn J.L."/>
            <person name="Mcevoy S.L."/>
        </authorList>
    </citation>
    <scope>NUCLEOTIDE SEQUENCE</scope>
    <source>
        <strain evidence="2">91603</strain>
        <tissue evidence="2">Leaf</tissue>
    </source>
</reference>
<evidence type="ECO:0000313" key="3">
    <source>
        <dbReference type="Proteomes" id="UP001064489"/>
    </source>
</evidence>
<name>A0AAD5JGK6_ACENE</name>
<comment type="caution">
    <text evidence="2">The sequence shown here is derived from an EMBL/GenBank/DDBJ whole genome shotgun (WGS) entry which is preliminary data.</text>
</comment>
<feature type="region of interest" description="Disordered" evidence="1">
    <location>
        <begin position="1"/>
        <end position="123"/>
    </location>
</feature>
<protein>
    <submittedName>
        <fullName evidence="2">Uncharacterized protein</fullName>
    </submittedName>
</protein>